<comment type="caution">
    <text evidence="2">The sequence shown here is derived from an EMBL/GenBank/DDBJ whole genome shotgun (WGS) entry which is preliminary data.</text>
</comment>
<dbReference type="InterPro" id="IPR013324">
    <property type="entry name" value="RNA_pol_sigma_r3/r4-like"/>
</dbReference>
<dbReference type="CDD" id="cd06171">
    <property type="entry name" value="Sigma70_r4"/>
    <property type="match status" value="1"/>
</dbReference>
<gene>
    <name evidence="2" type="ORF">OB236_18720</name>
</gene>
<dbReference type="EMBL" id="JAOQIO010000077">
    <property type="protein sequence ID" value="MCU6794141.1"/>
    <property type="molecule type" value="Genomic_DNA"/>
</dbReference>
<dbReference type="NCBIfam" id="NF005385">
    <property type="entry name" value="PRK06930.1"/>
    <property type="match status" value="1"/>
</dbReference>
<evidence type="ECO:0000313" key="2">
    <source>
        <dbReference type="EMBL" id="MCU6794141.1"/>
    </source>
</evidence>
<evidence type="ECO:0000259" key="1">
    <source>
        <dbReference type="Pfam" id="PF08281"/>
    </source>
</evidence>
<sequence length="173" mass="19806">MNRGSSDQPWLTDIDELKQAYRSTHHILLKAKKVAHPPEEQQLIAEMIADVNYAIEWMHTGKCPGNRRGIERRAAYQREKLVDPFQMQIYMQQHNPVMDEPAAVTESQRLQIEQVLASLSVRERECYELHHGMSYSLSEIAELLGVKKGTVQGYVQTANKKVVRAKQCVSTSD</sequence>
<evidence type="ECO:0000313" key="3">
    <source>
        <dbReference type="Proteomes" id="UP001652445"/>
    </source>
</evidence>
<accession>A0ABT2UJD5</accession>
<dbReference type="Proteomes" id="UP001652445">
    <property type="component" value="Unassembled WGS sequence"/>
</dbReference>
<dbReference type="InterPro" id="IPR013249">
    <property type="entry name" value="RNA_pol_sigma70_r4_t2"/>
</dbReference>
<organism evidence="2 3">
    <name type="scientific">Paenibacillus baimaensis</name>
    <dbReference type="NCBI Taxonomy" id="2982185"/>
    <lineage>
        <taxon>Bacteria</taxon>
        <taxon>Bacillati</taxon>
        <taxon>Bacillota</taxon>
        <taxon>Bacilli</taxon>
        <taxon>Bacillales</taxon>
        <taxon>Paenibacillaceae</taxon>
        <taxon>Paenibacillus</taxon>
    </lineage>
</organism>
<protein>
    <submittedName>
        <fullName evidence="2">Sigma-70 family RNA polymerase sigma factor</fullName>
    </submittedName>
</protein>
<dbReference type="InterPro" id="IPR014284">
    <property type="entry name" value="RNA_pol_sigma-70_dom"/>
</dbReference>
<dbReference type="SUPFAM" id="SSF88659">
    <property type="entry name" value="Sigma3 and sigma4 domains of RNA polymerase sigma factors"/>
    <property type="match status" value="1"/>
</dbReference>
<reference evidence="2 3" key="1">
    <citation type="submission" date="2022-09" db="EMBL/GenBank/DDBJ databases">
        <authorList>
            <person name="Han X.L."/>
            <person name="Wang Q."/>
            <person name="Lu T."/>
        </authorList>
    </citation>
    <scope>NUCLEOTIDE SEQUENCE [LARGE SCALE GENOMIC DNA]</scope>
    <source>
        <strain evidence="2 3">WQ 127069</strain>
    </source>
</reference>
<dbReference type="RefSeq" id="WP_262685342.1">
    <property type="nucleotide sequence ID" value="NZ_JAOQIO010000077.1"/>
</dbReference>
<keyword evidence="3" id="KW-1185">Reference proteome</keyword>
<proteinExistence type="predicted"/>
<dbReference type="Pfam" id="PF08281">
    <property type="entry name" value="Sigma70_r4_2"/>
    <property type="match status" value="1"/>
</dbReference>
<dbReference type="Gene3D" id="1.10.10.10">
    <property type="entry name" value="Winged helix-like DNA-binding domain superfamily/Winged helix DNA-binding domain"/>
    <property type="match status" value="1"/>
</dbReference>
<feature type="domain" description="RNA polymerase sigma factor 70 region 4 type 2" evidence="1">
    <location>
        <begin position="110"/>
        <end position="158"/>
    </location>
</feature>
<dbReference type="NCBIfam" id="TIGR02937">
    <property type="entry name" value="sigma70-ECF"/>
    <property type="match status" value="1"/>
</dbReference>
<name>A0ABT2UJD5_9BACL</name>
<dbReference type="InterPro" id="IPR036388">
    <property type="entry name" value="WH-like_DNA-bd_sf"/>
</dbReference>